<gene>
    <name evidence="1" type="ORF">METZ01_LOCUS327144</name>
</gene>
<dbReference type="AlphaFoldDB" id="A0A382PND3"/>
<proteinExistence type="predicted"/>
<accession>A0A382PND3</accession>
<dbReference type="EMBL" id="UINC01108295">
    <property type="protein sequence ID" value="SVC74290.1"/>
    <property type="molecule type" value="Genomic_DNA"/>
</dbReference>
<reference evidence="1" key="1">
    <citation type="submission" date="2018-05" db="EMBL/GenBank/DDBJ databases">
        <authorList>
            <person name="Lanie J.A."/>
            <person name="Ng W.-L."/>
            <person name="Kazmierczak K.M."/>
            <person name="Andrzejewski T.M."/>
            <person name="Davidsen T.M."/>
            <person name="Wayne K.J."/>
            <person name="Tettelin H."/>
            <person name="Glass J.I."/>
            <person name="Rusch D."/>
            <person name="Podicherti R."/>
            <person name="Tsui H.-C.T."/>
            <person name="Winkler M.E."/>
        </authorList>
    </citation>
    <scope>NUCLEOTIDE SEQUENCE</scope>
</reference>
<organism evidence="1">
    <name type="scientific">marine metagenome</name>
    <dbReference type="NCBI Taxonomy" id="408172"/>
    <lineage>
        <taxon>unclassified sequences</taxon>
        <taxon>metagenomes</taxon>
        <taxon>ecological metagenomes</taxon>
    </lineage>
</organism>
<evidence type="ECO:0000313" key="1">
    <source>
        <dbReference type="EMBL" id="SVC74290.1"/>
    </source>
</evidence>
<protein>
    <submittedName>
        <fullName evidence="1">Uncharacterized protein</fullName>
    </submittedName>
</protein>
<feature type="non-terminal residue" evidence="1">
    <location>
        <position position="1"/>
    </location>
</feature>
<sequence length="163" mass="17787">TSRLQSFVDAMSAIVALRRGIREGINVEGIIGTRLHTRFTANTSGGIEVDDPIIATEESLRGTDRHAGRVVTLVAPQYGKMAARVGKRALFYILYPGSKGAEGNFIFRFTGNGTGMASNAAGLINYEPVSHGTQCPAPRKNRQLISIFREPFSFSVVFPLWEK</sequence>
<name>A0A382PND3_9ZZZZ</name>